<dbReference type="InterPro" id="IPR008966">
    <property type="entry name" value="Adhesion_dom_sf"/>
</dbReference>
<feature type="domain" description="Fimbrial-type adhesion" evidence="2">
    <location>
        <begin position="34"/>
        <end position="166"/>
    </location>
</feature>
<keyword evidence="1" id="KW-0732">Signal</keyword>
<accession>A0AAI9DQJ1</accession>
<dbReference type="InterPro" id="IPR050263">
    <property type="entry name" value="Bact_Fimbrial_Adh_Pro"/>
</dbReference>
<dbReference type="Gene3D" id="2.60.40.1090">
    <property type="entry name" value="Fimbrial-type adhesion domain"/>
    <property type="match status" value="1"/>
</dbReference>
<name>A0AAI9DQJ1_PLUGE</name>
<protein>
    <submittedName>
        <fullName evidence="3">Fimbrial protein</fullName>
    </submittedName>
</protein>
<comment type="caution">
    <text evidence="3">The sequence shown here is derived from an EMBL/GenBank/DDBJ whole genome shotgun (WGS) entry which is preliminary data.</text>
</comment>
<dbReference type="RefSeq" id="WP_196302390.1">
    <property type="nucleotide sequence ID" value="NZ_LDZN01000006.1"/>
</dbReference>
<dbReference type="GO" id="GO:0009289">
    <property type="term" value="C:pilus"/>
    <property type="evidence" value="ECO:0007669"/>
    <property type="project" value="InterPro"/>
</dbReference>
<dbReference type="EMBL" id="ABLOKC030000036">
    <property type="protein sequence ID" value="EML1473868.1"/>
    <property type="molecule type" value="Genomic_DNA"/>
</dbReference>
<evidence type="ECO:0000256" key="1">
    <source>
        <dbReference type="SAM" id="SignalP"/>
    </source>
</evidence>
<dbReference type="AlphaFoldDB" id="A0AAI9DQJ1"/>
<dbReference type="Pfam" id="PF00419">
    <property type="entry name" value="Fimbrial"/>
    <property type="match status" value="1"/>
</dbReference>
<dbReference type="SUPFAM" id="SSF49401">
    <property type="entry name" value="Bacterial adhesins"/>
    <property type="match status" value="1"/>
</dbReference>
<dbReference type="InterPro" id="IPR036937">
    <property type="entry name" value="Adhesion_dom_fimbrial_sf"/>
</dbReference>
<gene>
    <name evidence="3" type="ORF">QEG54_004681</name>
</gene>
<dbReference type="InterPro" id="IPR000259">
    <property type="entry name" value="Adhesion_dom_fimbrial"/>
</dbReference>
<proteinExistence type="predicted"/>
<dbReference type="PANTHER" id="PTHR33420:SF26">
    <property type="entry name" value="FIMBRIAL SUBUNIT"/>
    <property type="match status" value="1"/>
</dbReference>
<sequence>MFRFRLRLCTAIFCLSTAAGSVAAGNGDTLTVLFSGHLLRLNKPCTVNDNKEIRIEFGKVGIHNIADGEYIRDISYALKCSGIGDNSRVYMTINAPTTGDDALTLRSDTSGLGVRILREGQPLALNTAIEINPAAPPHLQAQLVADPKAPLVPKAFTASGSLIVEYL</sequence>
<evidence type="ECO:0000313" key="3">
    <source>
        <dbReference type="EMBL" id="EML1473868.1"/>
    </source>
</evidence>
<organism evidence="3">
    <name type="scientific">Pluralibacter gergoviae</name>
    <name type="common">Enterobacter gergoviae</name>
    <dbReference type="NCBI Taxonomy" id="61647"/>
    <lineage>
        <taxon>Bacteria</taxon>
        <taxon>Pseudomonadati</taxon>
        <taxon>Pseudomonadota</taxon>
        <taxon>Gammaproteobacteria</taxon>
        <taxon>Enterobacterales</taxon>
        <taxon>Enterobacteriaceae</taxon>
        <taxon>Pluralibacter</taxon>
    </lineage>
</organism>
<dbReference type="GO" id="GO:0043709">
    <property type="term" value="P:cell adhesion involved in single-species biofilm formation"/>
    <property type="evidence" value="ECO:0007669"/>
    <property type="project" value="TreeGrafter"/>
</dbReference>
<evidence type="ECO:0000259" key="2">
    <source>
        <dbReference type="Pfam" id="PF00419"/>
    </source>
</evidence>
<dbReference type="PANTHER" id="PTHR33420">
    <property type="entry name" value="FIMBRIAL SUBUNIT ELFA-RELATED"/>
    <property type="match status" value="1"/>
</dbReference>
<feature type="signal peptide" evidence="1">
    <location>
        <begin position="1"/>
        <end position="23"/>
    </location>
</feature>
<reference evidence="3" key="1">
    <citation type="submission" date="2024-02" db="EMBL/GenBank/DDBJ databases">
        <authorList>
            <consortium name="Clinical and Environmental Microbiology Branch: Whole genome sequencing antimicrobial resistance pathogens in the healthcare setting"/>
        </authorList>
    </citation>
    <scope>NUCLEOTIDE SEQUENCE</scope>
    <source>
        <strain evidence="3">2021DK-00143</strain>
    </source>
</reference>
<feature type="chain" id="PRO_5042471673" evidence="1">
    <location>
        <begin position="24"/>
        <end position="167"/>
    </location>
</feature>